<evidence type="ECO:0000256" key="1">
    <source>
        <dbReference type="SAM" id="Phobius"/>
    </source>
</evidence>
<organism evidence="2 3">
    <name type="scientific">Elasticomyces elasticus</name>
    <dbReference type="NCBI Taxonomy" id="574655"/>
    <lineage>
        <taxon>Eukaryota</taxon>
        <taxon>Fungi</taxon>
        <taxon>Dikarya</taxon>
        <taxon>Ascomycota</taxon>
        <taxon>Pezizomycotina</taxon>
        <taxon>Dothideomycetes</taxon>
        <taxon>Dothideomycetidae</taxon>
        <taxon>Mycosphaerellales</taxon>
        <taxon>Teratosphaeriaceae</taxon>
        <taxon>Elasticomyces</taxon>
    </lineage>
</organism>
<dbReference type="Proteomes" id="UP001310594">
    <property type="component" value="Unassembled WGS sequence"/>
</dbReference>
<keyword evidence="1" id="KW-0812">Transmembrane</keyword>
<reference evidence="2" key="1">
    <citation type="submission" date="2023-08" db="EMBL/GenBank/DDBJ databases">
        <title>Black Yeasts Isolated from many extreme environments.</title>
        <authorList>
            <person name="Coleine C."/>
            <person name="Stajich J.E."/>
            <person name="Selbmann L."/>
        </authorList>
    </citation>
    <scope>NUCLEOTIDE SEQUENCE</scope>
    <source>
        <strain evidence="2">CCFEE 5810</strain>
    </source>
</reference>
<keyword evidence="1" id="KW-1133">Transmembrane helix</keyword>
<protein>
    <submittedName>
        <fullName evidence="2">Uncharacterized protein</fullName>
    </submittedName>
</protein>
<evidence type="ECO:0000313" key="3">
    <source>
        <dbReference type="Proteomes" id="UP001310594"/>
    </source>
</evidence>
<comment type="caution">
    <text evidence="2">The sequence shown here is derived from an EMBL/GenBank/DDBJ whole genome shotgun (WGS) entry which is preliminary data.</text>
</comment>
<dbReference type="EMBL" id="JAVRQU010000017">
    <property type="protein sequence ID" value="KAK5693636.1"/>
    <property type="molecule type" value="Genomic_DNA"/>
</dbReference>
<accession>A0AAN7ZZC2</accession>
<name>A0AAN7ZZC2_9PEZI</name>
<keyword evidence="1" id="KW-0472">Membrane</keyword>
<gene>
    <name evidence="2" type="ORF">LTR97_010205</name>
</gene>
<feature type="transmembrane region" description="Helical" evidence="1">
    <location>
        <begin position="21"/>
        <end position="43"/>
    </location>
</feature>
<sequence length="111" mass="13093">MYTITSQGQHSDDMLADFIRYFFFGVGIVSVALFLIFVTYHAITSRLHHRRLRDLRRQGYHIIEVEDEEGGIGYDLRVPPPVYEEIEASPPKYEPSEVYVYIREPSIILWR</sequence>
<proteinExistence type="predicted"/>
<evidence type="ECO:0000313" key="2">
    <source>
        <dbReference type="EMBL" id="KAK5693636.1"/>
    </source>
</evidence>
<dbReference type="AlphaFoldDB" id="A0AAN7ZZC2"/>